<dbReference type="PANTHER" id="PTHR43201:SF5">
    <property type="entry name" value="MEDIUM-CHAIN ACYL-COA LIGASE ACSF2, MITOCHONDRIAL"/>
    <property type="match status" value="1"/>
</dbReference>
<evidence type="ECO:0000259" key="4">
    <source>
        <dbReference type="Pfam" id="PF13193"/>
    </source>
</evidence>
<keyword evidence="6" id="KW-1185">Reference proteome</keyword>
<comment type="caution">
    <text evidence="5">The sequence shown here is derived from an EMBL/GenBank/DDBJ whole genome shotgun (WGS) entry which is preliminary data.</text>
</comment>
<feature type="domain" description="AMP-dependent synthetase/ligase" evidence="3">
    <location>
        <begin position="6"/>
        <end position="359"/>
    </location>
</feature>
<feature type="domain" description="AMP-binding enzyme C-terminal" evidence="4">
    <location>
        <begin position="418"/>
        <end position="496"/>
    </location>
</feature>
<dbReference type="InterPro" id="IPR020845">
    <property type="entry name" value="AMP-binding_CS"/>
</dbReference>
<dbReference type="InterPro" id="IPR025110">
    <property type="entry name" value="AMP-bd_C"/>
</dbReference>
<keyword evidence="2" id="KW-0436">Ligase</keyword>
<dbReference type="RefSeq" id="WP_168451231.1">
    <property type="nucleotide sequence ID" value="NZ_JAAWWK010000005.1"/>
</dbReference>
<comment type="similarity">
    <text evidence="1">Belongs to the ATP-dependent AMP-binding enzyme family.</text>
</comment>
<dbReference type="PANTHER" id="PTHR43201">
    <property type="entry name" value="ACYL-COA SYNTHETASE"/>
    <property type="match status" value="1"/>
</dbReference>
<evidence type="ECO:0000256" key="2">
    <source>
        <dbReference type="ARBA" id="ARBA00022598"/>
    </source>
</evidence>
<gene>
    <name evidence="5" type="ORF">HCU74_15005</name>
</gene>
<evidence type="ECO:0000313" key="5">
    <source>
        <dbReference type="EMBL" id="NKI18720.1"/>
    </source>
</evidence>
<dbReference type="PROSITE" id="PS00455">
    <property type="entry name" value="AMP_BINDING"/>
    <property type="match status" value="1"/>
</dbReference>
<dbReference type="Pfam" id="PF00501">
    <property type="entry name" value="AMP-binding"/>
    <property type="match status" value="1"/>
</dbReference>
<organism evidence="5 6">
    <name type="scientific">Spongiibacter thalassae</name>
    <dbReference type="NCBI Taxonomy" id="2721624"/>
    <lineage>
        <taxon>Bacteria</taxon>
        <taxon>Pseudomonadati</taxon>
        <taxon>Pseudomonadota</taxon>
        <taxon>Gammaproteobacteria</taxon>
        <taxon>Cellvibrionales</taxon>
        <taxon>Spongiibacteraceae</taxon>
        <taxon>Spongiibacter</taxon>
    </lineage>
</organism>
<evidence type="ECO:0000313" key="6">
    <source>
        <dbReference type="Proteomes" id="UP000765845"/>
    </source>
</evidence>
<proteinExistence type="inferred from homology"/>
<sequence length="513" mass="57047">MPHISTTAQTAPNKLAFCIAETGESVSYAELDHASNRIANLFRSLGLQKDDHIALMLENRRELIEIAQAAVRSGIIFTPLSTHLKQEEVRYILENCNAKLFVTSNQFVEQFSTLALPALKHLYNVDAQDAPQAEFTSWSSALATQPNSPIQDECLGLPMLYSSGTTGQPKGVLARLPIDSIHEVHPNMAALAAAFGINENCIYLSPAPLYHAAPLHYCMLVMQLGGSCIVMQQFDPERALKHIETYRVTHSQWVPIMFIRMLKLPEAVRNKYDVSSLQFAIHAAAPCPIEIKQQMIDWWGPIIAEYYSGSEGAGMTMIDSKSWLTHKGSVGPALVGEIRIVSDEGELLPKGEIGTVYFANGSEFEYFNEPEKTASAHNTHGWSTLGDVGYLDDDGFLYLTDRKNFMIISGGVNIYPQEIENLLITHPQIADVAVFGIPNEEYGEEVKAVVQLLNPKEASPGLAESLREWTRERLSSIKTPRSIDFTEELPRMDNGKLYKKRLIEQYKKASACA</sequence>
<dbReference type="SUPFAM" id="SSF56801">
    <property type="entry name" value="Acetyl-CoA synthetase-like"/>
    <property type="match status" value="1"/>
</dbReference>
<name>A0ABX1GIE2_9GAMM</name>
<dbReference type="Pfam" id="PF13193">
    <property type="entry name" value="AMP-binding_C"/>
    <property type="match status" value="1"/>
</dbReference>
<dbReference type="Gene3D" id="3.40.50.12780">
    <property type="entry name" value="N-terminal domain of ligase-like"/>
    <property type="match status" value="1"/>
</dbReference>
<accession>A0ABX1GIE2</accession>
<evidence type="ECO:0000259" key="3">
    <source>
        <dbReference type="Pfam" id="PF00501"/>
    </source>
</evidence>
<dbReference type="Proteomes" id="UP000765845">
    <property type="component" value="Unassembled WGS sequence"/>
</dbReference>
<protein>
    <submittedName>
        <fullName evidence="5">Acyl-CoA synthetase</fullName>
    </submittedName>
</protein>
<dbReference type="Gene3D" id="3.30.300.30">
    <property type="match status" value="1"/>
</dbReference>
<dbReference type="EMBL" id="JAAWWK010000005">
    <property type="protein sequence ID" value="NKI18720.1"/>
    <property type="molecule type" value="Genomic_DNA"/>
</dbReference>
<reference evidence="5 6" key="1">
    <citation type="submission" date="2020-04" db="EMBL/GenBank/DDBJ databases">
        <authorList>
            <person name="Yoon J."/>
        </authorList>
    </citation>
    <scope>NUCLEOTIDE SEQUENCE [LARGE SCALE GENOMIC DNA]</scope>
    <source>
        <strain evidence="5 6">KMU-166</strain>
    </source>
</reference>
<dbReference type="InterPro" id="IPR045851">
    <property type="entry name" value="AMP-bd_C_sf"/>
</dbReference>
<evidence type="ECO:0000256" key="1">
    <source>
        <dbReference type="ARBA" id="ARBA00006432"/>
    </source>
</evidence>
<dbReference type="InterPro" id="IPR042099">
    <property type="entry name" value="ANL_N_sf"/>
</dbReference>
<dbReference type="InterPro" id="IPR000873">
    <property type="entry name" value="AMP-dep_synth/lig_dom"/>
</dbReference>